<dbReference type="GeneID" id="54473744"/>
<feature type="compositionally biased region" description="Low complexity" evidence="1">
    <location>
        <begin position="125"/>
        <end position="148"/>
    </location>
</feature>
<dbReference type="InterPro" id="IPR038769">
    <property type="entry name" value="MTC4"/>
</dbReference>
<evidence type="ECO:0000256" key="1">
    <source>
        <dbReference type="SAM" id="MobiDB-lite"/>
    </source>
</evidence>
<keyword evidence="4" id="KW-1185">Reference proteome</keyword>
<feature type="compositionally biased region" description="Polar residues" evidence="1">
    <location>
        <begin position="71"/>
        <end position="82"/>
    </location>
</feature>
<dbReference type="EMBL" id="MU001632">
    <property type="protein sequence ID" value="KAF2486692.1"/>
    <property type="molecule type" value="Genomic_DNA"/>
</dbReference>
<feature type="region of interest" description="Disordered" evidence="1">
    <location>
        <begin position="551"/>
        <end position="628"/>
    </location>
</feature>
<dbReference type="PANTHER" id="PTHR38426">
    <property type="entry name" value="MAINTENANCE OF TELOMERE CAPPING PROTEIN 4"/>
    <property type="match status" value="1"/>
</dbReference>
<organism evidence="3 4">
    <name type="scientific">Neohortaea acidophila</name>
    <dbReference type="NCBI Taxonomy" id="245834"/>
    <lineage>
        <taxon>Eukaryota</taxon>
        <taxon>Fungi</taxon>
        <taxon>Dikarya</taxon>
        <taxon>Ascomycota</taxon>
        <taxon>Pezizomycotina</taxon>
        <taxon>Dothideomycetes</taxon>
        <taxon>Dothideomycetidae</taxon>
        <taxon>Mycosphaerellales</taxon>
        <taxon>Teratosphaeriaceae</taxon>
        <taxon>Neohortaea</taxon>
    </lineage>
</organism>
<feature type="compositionally biased region" description="Basic and acidic residues" evidence="1">
    <location>
        <begin position="790"/>
        <end position="799"/>
    </location>
</feature>
<sequence length="1119" mass="125031">MSSNGGSPAHSTPSTPNPLDVAFSSLRPRHGESSSQADSHTSTSHKRSSSSRRGEEEGPSRTASPQFDYLRTSTGSLGQRTRPSGGFLLPSAFANGSPPGPNRQGKRKAIDGQLHVDKRRHPTNRLSVDSSLRSSPLSRQVSSGVDGAADGRDGDPSSRAPSMDPAQLVQMALNLSENRKRNISNTRRVPSGTERRLTSMPMSNISTARGAFEAHNESIQLPGDSARSFDDSTNAEEISGEPPVAIPGLSVDASSMLYTFTPATLVRAEKARKYLELASEHRRLLQSLPPLISGTTSAPSRQYNPIQSLRNRRARISNKRPFPAPPDTWQDPEKVKAWIDEVESQVKDSSLDVPDESITLPLFDGEKLNARPESRELPVGPRHKRSDTAGSVITRPENSWTIEPTELLADAYWTEKDNNKAFIESRRGELVFPRRRRSVSTPKISVDLHRDRLDDYERFNDPESWETAERQPRRRKLIQPLATGLDRTRHGRLIRRASNSSTDTDRERNISGPLLANGSPVNIGPLERHMQSLIEREERGELNSPELVSADHWNSSWKHPPAQRGSVDRLRRGSSASRRDTRASLDVPRDLHRRTKSADGRVGASEYSDFDLGESPGSDAGSPRITLRTPSVGTDLIAVGDMRRSMDESRSSVPALPNFHSRNRERNKIGQADFALPDDSANNLSPIPSAGSHRAGNDASPEHLKRQGTSDSWMAMRRTDTISTLGSAITPGSSVGRFLRNRRDRIFKGKDKWDGGEHSASVTDVSEVDEPADNTTQLRRRNTELEDDESPRASLDRARPKQKFHTSNLPAFTSSARDKRIQIQTPGAGWNDSFSYDKRPKRFARVAPPQLSIPQGEGADPELVGDFEGVGRSRKPYGQLQPFGEVWRNQVAPGVYTPGISQAKRHWSIYDRLQPNQDDKITARDIARVRALLLSSGIKAREIDRRANTPSDKPSSIVLQAAVTACQPYEKVALKEEHVVAARLLTRHLNSTMPTFEMALSNFQDHTVRQLSSRLEQLRQRASDHLSNLVHDTSDDADAFIMELNTKSPQQSKRVDDAVEEMQRRRRRQFRLVHDAGFKILEWMVLGILWWIWFLVVVFNACKKVVFVIWRLLRWLLVF</sequence>
<feature type="region of interest" description="Disordered" evidence="1">
    <location>
        <begin position="643"/>
        <end position="712"/>
    </location>
</feature>
<dbReference type="AlphaFoldDB" id="A0A6A6Q352"/>
<protein>
    <submittedName>
        <fullName evidence="3">Uncharacterized protein</fullName>
    </submittedName>
</protein>
<feature type="compositionally biased region" description="Polar residues" evidence="1">
    <location>
        <begin position="1"/>
        <end position="14"/>
    </location>
</feature>
<feature type="region of interest" description="Disordered" evidence="1">
    <location>
        <begin position="749"/>
        <end position="803"/>
    </location>
</feature>
<feature type="transmembrane region" description="Helical" evidence="2">
    <location>
        <begin position="1080"/>
        <end position="1102"/>
    </location>
</feature>
<feature type="region of interest" description="Disordered" evidence="1">
    <location>
        <begin position="290"/>
        <end position="331"/>
    </location>
</feature>
<dbReference type="Proteomes" id="UP000799767">
    <property type="component" value="Unassembled WGS sequence"/>
</dbReference>
<name>A0A6A6Q352_9PEZI</name>
<feature type="compositionally biased region" description="Low complexity" evidence="1">
    <location>
        <begin position="33"/>
        <end position="42"/>
    </location>
</feature>
<feature type="compositionally biased region" description="Polar residues" evidence="1">
    <location>
        <begin position="293"/>
        <end position="309"/>
    </location>
</feature>
<gene>
    <name evidence="3" type="ORF">BDY17DRAFT_291948</name>
</gene>
<feature type="region of interest" description="Disordered" evidence="1">
    <location>
        <begin position="1"/>
        <end position="164"/>
    </location>
</feature>
<evidence type="ECO:0000313" key="4">
    <source>
        <dbReference type="Proteomes" id="UP000799767"/>
    </source>
</evidence>
<dbReference type="PANTHER" id="PTHR38426:SF1">
    <property type="entry name" value="MAINTENANCE OF TELOMERE CAPPING PROTEIN 4"/>
    <property type="match status" value="1"/>
</dbReference>
<feature type="compositionally biased region" description="Basic and acidic residues" evidence="1">
    <location>
        <begin position="566"/>
        <end position="590"/>
    </location>
</feature>
<evidence type="ECO:0000313" key="3">
    <source>
        <dbReference type="EMBL" id="KAF2486692.1"/>
    </source>
</evidence>
<dbReference type="RefSeq" id="XP_033593261.1">
    <property type="nucleotide sequence ID" value="XM_033732742.1"/>
</dbReference>
<dbReference type="OrthoDB" id="5402622at2759"/>
<keyword evidence="2" id="KW-1133">Transmembrane helix</keyword>
<proteinExistence type="predicted"/>
<accession>A0A6A6Q352</accession>
<keyword evidence="2" id="KW-0472">Membrane</keyword>
<feature type="region of interest" description="Disordered" evidence="1">
    <location>
        <begin position="488"/>
        <end position="524"/>
    </location>
</feature>
<keyword evidence="2" id="KW-0812">Transmembrane</keyword>
<evidence type="ECO:0000256" key="2">
    <source>
        <dbReference type="SAM" id="Phobius"/>
    </source>
</evidence>
<reference evidence="3" key="1">
    <citation type="journal article" date="2020" name="Stud. Mycol.">
        <title>101 Dothideomycetes genomes: a test case for predicting lifestyles and emergence of pathogens.</title>
        <authorList>
            <person name="Haridas S."/>
            <person name="Albert R."/>
            <person name="Binder M."/>
            <person name="Bloem J."/>
            <person name="Labutti K."/>
            <person name="Salamov A."/>
            <person name="Andreopoulos B."/>
            <person name="Baker S."/>
            <person name="Barry K."/>
            <person name="Bills G."/>
            <person name="Bluhm B."/>
            <person name="Cannon C."/>
            <person name="Castanera R."/>
            <person name="Culley D."/>
            <person name="Daum C."/>
            <person name="Ezra D."/>
            <person name="Gonzalez J."/>
            <person name="Henrissat B."/>
            <person name="Kuo A."/>
            <person name="Liang C."/>
            <person name="Lipzen A."/>
            <person name="Lutzoni F."/>
            <person name="Magnuson J."/>
            <person name="Mondo S."/>
            <person name="Nolan M."/>
            <person name="Ohm R."/>
            <person name="Pangilinan J."/>
            <person name="Park H.-J."/>
            <person name="Ramirez L."/>
            <person name="Alfaro M."/>
            <person name="Sun H."/>
            <person name="Tritt A."/>
            <person name="Yoshinaga Y."/>
            <person name="Zwiers L.-H."/>
            <person name="Turgeon B."/>
            <person name="Goodwin S."/>
            <person name="Spatafora J."/>
            <person name="Crous P."/>
            <person name="Grigoriev I."/>
        </authorList>
    </citation>
    <scope>NUCLEOTIDE SEQUENCE</scope>
    <source>
        <strain evidence="3">CBS 113389</strain>
    </source>
</reference>